<evidence type="ECO:0000313" key="3">
    <source>
        <dbReference type="Proteomes" id="UP001497453"/>
    </source>
</evidence>
<keyword evidence="3" id="KW-1185">Reference proteome</keyword>
<evidence type="ECO:0000256" key="1">
    <source>
        <dbReference type="SAM" id="MobiDB-lite"/>
    </source>
</evidence>
<dbReference type="EMBL" id="OZ037945">
    <property type="protein sequence ID" value="CAL1700116.1"/>
    <property type="molecule type" value="Genomic_DNA"/>
</dbReference>
<feature type="compositionally biased region" description="Basic residues" evidence="1">
    <location>
        <begin position="9"/>
        <end position="18"/>
    </location>
</feature>
<organism evidence="2 3">
    <name type="scientific">Somion occarium</name>
    <dbReference type="NCBI Taxonomy" id="3059160"/>
    <lineage>
        <taxon>Eukaryota</taxon>
        <taxon>Fungi</taxon>
        <taxon>Dikarya</taxon>
        <taxon>Basidiomycota</taxon>
        <taxon>Agaricomycotina</taxon>
        <taxon>Agaricomycetes</taxon>
        <taxon>Polyporales</taxon>
        <taxon>Cerrenaceae</taxon>
        <taxon>Somion</taxon>
    </lineage>
</organism>
<protein>
    <submittedName>
        <fullName evidence="2">Uncharacterized protein</fullName>
    </submittedName>
</protein>
<evidence type="ECO:0000313" key="2">
    <source>
        <dbReference type="EMBL" id="CAL1700116.1"/>
    </source>
</evidence>
<name>A0ABP1CWQ7_9APHY</name>
<accession>A0ABP1CWQ7</accession>
<feature type="region of interest" description="Disordered" evidence="1">
    <location>
        <begin position="1"/>
        <end position="47"/>
    </location>
</feature>
<gene>
    <name evidence="2" type="ORF">GFSPODELE1_LOCUS3006</name>
</gene>
<proteinExistence type="predicted"/>
<sequence>MVVSLYRRQSVRTHHQRVPRQQEQQARRASHRTDLHHQMRQSVPAVAEPAAVELERHQTTRLHRTDRFQPAAPGLVARRTLRYIKSEPAAVAVVVVVVVAVVRTDRRRHRTSHH</sequence>
<dbReference type="Proteomes" id="UP001497453">
    <property type="component" value="Chromosome 2"/>
</dbReference>
<reference evidence="3" key="1">
    <citation type="submission" date="2024-04" db="EMBL/GenBank/DDBJ databases">
        <authorList>
            <person name="Shaw F."/>
            <person name="Minotto A."/>
        </authorList>
    </citation>
    <scope>NUCLEOTIDE SEQUENCE [LARGE SCALE GENOMIC DNA]</scope>
</reference>